<dbReference type="GO" id="GO:0016747">
    <property type="term" value="F:acyltransferase activity, transferring groups other than amino-acyl groups"/>
    <property type="evidence" value="ECO:0007669"/>
    <property type="project" value="TreeGrafter"/>
</dbReference>
<keyword evidence="3" id="KW-0012">Acyltransferase</keyword>
<evidence type="ECO:0000313" key="5">
    <source>
        <dbReference type="Proteomes" id="UP000626092"/>
    </source>
</evidence>
<dbReference type="PANTHER" id="PTHR31642:SF324">
    <property type="entry name" value="SPERMIDINE HYDROXYCINNAMOYL TRANSFERASE"/>
    <property type="match status" value="1"/>
</dbReference>
<name>A0A834HRR1_RHOSS</name>
<dbReference type="Pfam" id="PF02458">
    <property type="entry name" value="Transferase"/>
    <property type="match status" value="1"/>
</dbReference>
<dbReference type="InterPro" id="IPR023213">
    <property type="entry name" value="CAT-like_dom_sf"/>
</dbReference>
<comment type="similarity">
    <text evidence="1">Belongs to the plant acyltransferase family.</text>
</comment>
<dbReference type="AlphaFoldDB" id="A0A834HRR1"/>
<reference evidence="4" key="1">
    <citation type="submission" date="2019-11" db="EMBL/GenBank/DDBJ databases">
        <authorList>
            <person name="Liu Y."/>
            <person name="Hou J."/>
            <person name="Li T.-Q."/>
            <person name="Guan C.-H."/>
            <person name="Wu X."/>
            <person name="Wu H.-Z."/>
            <person name="Ling F."/>
            <person name="Zhang R."/>
            <person name="Shi X.-G."/>
            <person name="Ren J.-P."/>
            <person name="Chen E.-F."/>
            <person name="Sun J.-M."/>
        </authorList>
    </citation>
    <scope>NUCLEOTIDE SEQUENCE</scope>
    <source>
        <strain evidence="4">Adult_tree_wgs_1</strain>
        <tissue evidence="4">Leaves</tissue>
    </source>
</reference>
<keyword evidence="5" id="KW-1185">Reference proteome</keyword>
<dbReference type="OrthoDB" id="671439at2759"/>
<dbReference type="InterPro" id="IPR050317">
    <property type="entry name" value="Plant_Fungal_Acyltransferase"/>
</dbReference>
<dbReference type="PANTHER" id="PTHR31642">
    <property type="entry name" value="TRICHOTHECENE 3-O-ACETYLTRANSFERASE"/>
    <property type="match status" value="1"/>
</dbReference>
<sequence>MLTLKASYTVKPLEPSPTRLIYLSDFDQSVALTHAPTVYFYRPISDHLLNPIEILKNSLGKALTIFYPLAGRLQRTGRGCLEVNCNSMGALFLETESEAKIKDFGDFTPTSETRALIPSVDYNKPIDELPLLLVQVTKFSCGGISLGLGMSHVLVDGQCATHFVSEWARIARGEKPENLPFLNRTVLKLEEDDLTPPRFDHLEFGKLPMLIGQTNNFEEQKKETTVVMLKLSKEHIQKLKKEANEFPSVYTSSKPFTRYEAVTAHMWRCASKARLHEFEQLTSMGIAVDFHSQMVPPLPKHYFGNAVSQMRVTTTSGELLSKPLGYGCSKIREAIEKVTDEYVRSSLAYLKKERDLSKFRYSHVLGSTQGAFLGNPNIVITSWIGLPLCGVDFGWGKEIYMGPRTIAFDGKSFIFPSRDEDGSFDAPFRLQMLTLKASYTVKPLEPSPTGLIYLSDFDQSVALTHAPTVYFYRPISGHLLNPIEILKNSLGKALTIFYPLAGRLQRTGRGRLEVNCNSMGALFLEIESEAKISDFGDFTPTSETRALIPSVDYNKPIDELPLLLVQVTNFSCGGISLGLGISHVLVDGRCAAHFVSEWARIARGEEPENLPFLDRTVLKMEEDDLTPPRFDHLELGKPPMLIGQTNNLEEQKKETTVVMLKLSKEQIQKLKKEANEFPSVYTSSKPFTRYEAVTAHMWRCSSKARLHEIEQLTSVRIGVDFHSRMVPPLPKHYFGNAVLPMRATTTSGELLSKPLGYGCSKIREAIEKLTDEYIRSSQAYMKREKDLSKFRYSHVVGSTQGAFLGNPNIVITNWIRLPLCGVDFGWGKEIYMAPGAIAFDGKSFIFPGRDEDGSFDIPFRLQVEHMDAFKKLFYENI</sequence>
<dbReference type="Gene3D" id="3.30.559.10">
    <property type="entry name" value="Chloramphenicol acetyltransferase-like domain"/>
    <property type="match status" value="4"/>
</dbReference>
<evidence type="ECO:0000313" key="4">
    <source>
        <dbReference type="EMBL" id="KAF7152846.1"/>
    </source>
</evidence>
<dbReference type="EMBL" id="WJXA01000001">
    <property type="protein sequence ID" value="KAF7152846.1"/>
    <property type="molecule type" value="Genomic_DNA"/>
</dbReference>
<evidence type="ECO:0000256" key="2">
    <source>
        <dbReference type="ARBA" id="ARBA00022679"/>
    </source>
</evidence>
<organism evidence="4 5">
    <name type="scientific">Rhododendron simsii</name>
    <name type="common">Sims's rhododendron</name>
    <dbReference type="NCBI Taxonomy" id="118357"/>
    <lineage>
        <taxon>Eukaryota</taxon>
        <taxon>Viridiplantae</taxon>
        <taxon>Streptophyta</taxon>
        <taxon>Embryophyta</taxon>
        <taxon>Tracheophyta</taxon>
        <taxon>Spermatophyta</taxon>
        <taxon>Magnoliopsida</taxon>
        <taxon>eudicotyledons</taxon>
        <taxon>Gunneridae</taxon>
        <taxon>Pentapetalae</taxon>
        <taxon>asterids</taxon>
        <taxon>Ericales</taxon>
        <taxon>Ericaceae</taxon>
        <taxon>Ericoideae</taxon>
        <taxon>Rhodoreae</taxon>
        <taxon>Rhododendron</taxon>
    </lineage>
</organism>
<evidence type="ECO:0000256" key="3">
    <source>
        <dbReference type="ARBA" id="ARBA00023315"/>
    </source>
</evidence>
<evidence type="ECO:0000256" key="1">
    <source>
        <dbReference type="ARBA" id="ARBA00009861"/>
    </source>
</evidence>
<dbReference type="Proteomes" id="UP000626092">
    <property type="component" value="Unassembled WGS sequence"/>
</dbReference>
<dbReference type="FunFam" id="3.30.559.10:FF:000008">
    <property type="entry name" value="Tryptamine hydroxycinnamoyl transferase"/>
    <property type="match status" value="1"/>
</dbReference>
<gene>
    <name evidence="4" type="ORF">RHSIM_Rhsim01G0026200</name>
</gene>
<evidence type="ECO:0008006" key="6">
    <source>
        <dbReference type="Google" id="ProtNLM"/>
    </source>
</evidence>
<comment type="caution">
    <text evidence="4">The sequence shown here is derived from an EMBL/GenBank/DDBJ whole genome shotgun (WGS) entry which is preliminary data.</text>
</comment>
<accession>A0A834HRR1</accession>
<keyword evidence="2" id="KW-0808">Transferase</keyword>
<proteinExistence type="inferred from homology"/>
<protein>
    <recommendedName>
        <fullName evidence="6">Spermidine hydroxycinnamoyl transferase</fullName>
    </recommendedName>
</protein>